<proteinExistence type="predicted"/>
<reference evidence="1" key="1">
    <citation type="submission" date="2016-01" db="EMBL/GenBank/DDBJ databases">
        <authorList>
            <person name="Peeters C."/>
        </authorList>
    </citation>
    <scope>NUCLEOTIDE SEQUENCE [LARGE SCALE GENOMIC DNA]</scope>
    <source>
        <strain evidence="1">LMG 22934</strain>
    </source>
</reference>
<dbReference type="OrthoDB" id="6006744at2"/>
<dbReference type="Proteomes" id="UP000054977">
    <property type="component" value="Unassembled WGS sequence"/>
</dbReference>
<dbReference type="AlphaFoldDB" id="A0A158J912"/>
<gene>
    <name evidence="1" type="ORF">AWB65_06171</name>
</gene>
<dbReference type="RefSeq" id="WP_087670717.1">
    <property type="nucleotide sequence ID" value="NZ_FCNW02000067.1"/>
</dbReference>
<accession>A0A158J912</accession>
<organism evidence="1 2">
    <name type="scientific">Caballeronia humi</name>
    <dbReference type="NCBI Taxonomy" id="326474"/>
    <lineage>
        <taxon>Bacteria</taxon>
        <taxon>Pseudomonadati</taxon>
        <taxon>Pseudomonadota</taxon>
        <taxon>Betaproteobacteria</taxon>
        <taxon>Burkholderiales</taxon>
        <taxon>Burkholderiaceae</taxon>
        <taxon>Caballeronia</taxon>
    </lineage>
</organism>
<dbReference type="EMBL" id="FCNW02000067">
    <property type="protein sequence ID" value="SAL65297.1"/>
    <property type="molecule type" value="Genomic_DNA"/>
</dbReference>
<protein>
    <submittedName>
        <fullName evidence="1">Uncharacterized protein</fullName>
    </submittedName>
</protein>
<keyword evidence="2" id="KW-1185">Reference proteome</keyword>
<name>A0A158J912_9BURK</name>
<evidence type="ECO:0000313" key="2">
    <source>
        <dbReference type="Proteomes" id="UP000054977"/>
    </source>
</evidence>
<evidence type="ECO:0000313" key="1">
    <source>
        <dbReference type="EMBL" id="SAL65297.1"/>
    </source>
</evidence>
<dbReference type="STRING" id="326474.AWB65_06171"/>
<comment type="caution">
    <text evidence="1">The sequence shown here is derived from an EMBL/GenBank/DDBJ whole genome shotgun (WGS) entry which is preliminary data.</text>
</comment>
<sequence>MGPWTGDEIEAARAVPFHVLLRFLGAYCKLDREYRPTNSGGSIRVQVNYGGRDFRFVFTNEKWVNELMPPAKRGRGGAGAIDLAAHVMGLDFVRSVKICIDALDSASGMRG</sequence>